<dbReference type="InterPro" id="IPR001841">
    <property type="entry name" value="Znf_RING"/>
</dbReference>
<dbReference type="Pfam" id="PF13639">
    <property type="entry name" value="zf-RING_2"/>
    <property type="match status" value="1"/>
</dbReference>
<dbReference type="GO" id="GO:0031297">
    <property type="term" value="P:replication fork processing"/>
    <property type="evidence" value="ECO:0007669"/>
    <property type="project" value="TreeGrafter"/>
</dbReference>
<dbReference type="OrthoDB" id="8062037at2759"/>
<dbReference type="PANTHER" id="PTHR46569">
    <property type="entry name" value="E3 UBIQUITIN-PROTEIN LIGASE TRAIP"/>
    <property type="match status" value="1"/>
</dbReference>
<organism evidence="3 4">
    <name type="scientific">Puccinia striiformis</name>
    <dbReference type="NCBI Taxonomy" id="27350"/>
    <lineage>
        <taxon>Eukaryota</taxon>
        <taxon>Fungi</taxon>
        <taxon>Dikarya</taxon>
        <taxon>Basidiomycota</taxon>
        <taxon>Pucciniomycotina</taxon>
        <taxon>Pucciniomycetes</taxon>
        <taxon>Pucciniales</taxon>
        <taxon>Pucciniaceae</taxon>
        <taxon>Puccinia</taxon>
    </lineage>
</organism>
<dbReference type="GO" id="GO:0061630">
    <property type="term" value="F:ubiquitin protein ligase activity"/>
    <property type="evidence" value="ECO:0007669"/>
    <property type="project" value="TreeGrafter"/>
</dbReference>
<proteinExistence type="predicted"/>
<protein>
    <recommendedName>
        <fullName evidence="2">RING-type domain-containing protein</fullName>
    </recommendedName>
</protein>
<dbReference type="PANTHER" id="PTHR46569:SF1">
    <property type="entry name" value="E3 UBIQUITIN-PROTEIN LIGASE RFWD3-RELATED"/>
    <property type="match status" value="1"/>
</dbReference>
<accession>A0A2S4VL12</accession>
<keyword evidence="1" id="KW-0863">Zinc-finger</keyword>
<reference evidence="3 4" key="1">
    <citation type="submission" date="2017-12" db="EMBL/GenBank/DDBJ databases">
        <title>Gene loss provides genomic basis for host adaptation in cereal stripe rust fungi.</title>
        <authorList>
            <person name="Xia C."/>
        </authorList>
    </citation>
    <scope>NUCLEOTIDE SEQUENCE [LARGE SCALE GENOMIC DNA]</scope>
    <source>
        <strain evidence="3 4">93TX-2</strain>
    </source>
</reference>
<evidence type="ECO:0000256" key="1">
    <source>
        <dbReference type="PROSITE-ProRule" id="PRU00175"/>
    </source>
</evidence>
<sequence>MSTSTGRIISLPTCSICRDDEAGIEMVATTCGHIFHAACIRDWDRSRMVNRLLTKCPSCNVGLRHAGQGPIPLPVINLHSLTEREINDQGVSKVTDWSERVDNSSQLRRFQEELASLRARNVVMKKFTNSPTQPTRDFFEAFDSKTFEPNVESFLVLEERNAQAHRQLALEREQRREEHAANVKQDTRSNNEIYATNKKYILLHERERAKLRASEVALRAKLRENAEILNSLETTNPIYKRKLDKAKRRINTIRSPSRMSI</sequence>
<evidence type="ECO:0000259" key="2">
    <source>
        <dbReference type="PROSITE" id="PS50089"/>
    </source>
</evidence>
<dbReference type="VEuPathDB" id="FungiDB:PSTT_07604"/>
<comment type="caution">
    <text evidence="3">The sequence shown here is derived from an EMBL/GenBank/DDBJ whole genome shotgun (WGS) entry which is preliminary data.</text>
</comment>
<dbReference type="PROSITE" id="PS50089">
    <property type="entry name" value="ZF_RING_2"/>
    <property type="match status" value="1"/>
</dbReference>
<dbReference type="GO" id="GO:0090734">
    <property type="term" value="C:site of DNA damage"/>
    <property type="evidence" value="ECO:0007669"/>
    <property type="project" value="TreeGrafter"/>
</dbReference>
<keyword evidence="1" id="KW-0862">Zinc</keyword>
<dbReference type="GO" id="GO:0005634">
    <property type="term" value="C:nucleus"/>
    <property type="evidence" value="ECO:0007669"/>
    <property type="project" value="TreeGrafter"/>
</dbReference>
<dbReference type="Gene3D" id="3.30.40.10">
    <property type="entry name" value="Zinc/RING finger domain, C3HC4 (zinc finger)"/>
    <property type="match status" value="1"/>
</dbReference>
<dbReference type="InterPro" id="IPR052639">
    <property type="entry name" value="TRAIP_ubiq-protein_ligase"/>
</dbReference>
<keyword evidence="1" id="KW-0479">Metal-binding</keyword>
<evidence type="ECO:0000313" key="3">
    <source>
        <dbReference type="EMBL" id="POW10050.1"/>
    </source>
</evidence>
<dbReference type="Proteomes" id="UP000238274">
    <property type="component" value="Unassembled WGS sequence"/>
</dbReference>
<dbReference type="CDD" id="cd16448">
    <property type="entry name" value="RING-H2"/>
    <property type="match status" value="1"/>
</dbReference>
<dbReference type="SUPFAM" id="SSF57850">
    <property type="entry name" value="RING/U-box"/>
    <property type="match status" value="1"/>
</dbReference>
<reference evidence="4" key="2">
    <citation type="journal article" date="2018" name="BMC Genomics">
        <title>Genomic insights into host adaptation between the wheat stripe rust pathogen (Puccinia striiformis f. sp. tritici) and the barley stripe rust pathogen (Puccinia striiformis f. sp. hordei).</title>
        <authorList>
            <person name="Xia C."/>
            <person name="Wang M."/>
            <person name="Yin C."/>
            <person name="Cornejo O.E."/>
            <person name="Hulbert S.H."/>
            <person name="Chen X."/>
        </authorList>
    </citation>
    <scope>NUCLEOTIDE SEQUENCE [LARGE SCALE GENOMIC DNA]</scope>
    <source>
        <strain evidence="4">93TX-2</strain>
    </source>
</reference>
<reference evidence="4" key="3">
    <citation type="journal article" date="2018" name="Mol. Plant Microbe Interact.">
        <title>Genome sequence resources for the wheat stripe rust pathogen (Puccinia striiformis f. sp. tritici) and the barley stripe rust pathogen (Puccinia striiformis f. sp. hordei).</title>
        <authorList>
            <person name="Xia C."/>
            <person name="Wang M."/>
            <person name="Yin C."/>
            <person name="Cornejo O.E."/>
            <person name="Hulbert S.H."/>
            <person name="Chen X."/>
        </authorList>
    </citation>
    <scope>NUCLEOTIDE SEQUENCE [LARGE SCALE GENOMIC DNA]</scope>
    <source>
        <strain evidence="4">93TX-2</strain>
    </source>
</reference>
<dbReference type="EMBL" id="PKSM01000122">
    <property type="protein sequence ID" value="POW10050.1"/>
    <property type="molecule type" value="Genomic_DNA"/>
</dbReference>
<feature type="domain" description="RING-type" evidence="2">
    <location>
        <begin position="14"/>
        <end position="60"/>
    </location>
</feature>
<keyword evidence="4" id="KW-1185">Reference proteome</keyword>
<name>A0A2S4VL12_9BASI</name>
<dbReference type="GO" id="GO:0016567">
    <property type="term" value="P:protein ubiquitination"/>
    <property type="evidence" value="ECO:0007669"/>
    <property type="project" value="TreeGrafter"/>
</dbReference>
<dbReference type="SMART" id="SM00184">
    <property type="entry name" value="RING"/>
    <property type="match status" value="1"/>
</dbReference>
<evidence type="ECO:0000313" key="4">
    <source>
        <dbReference type="Proteomes" id="UP000238274"/>
    </source>
</evidence>
<dbReference type="VEuPathDB" id="FungiDB:PSHT_08973"/>
<dbReference type="GO" id="GO:0008270">
    <property type="term" value="F:zinc ion binding"/>
    <property type="evidence" value="ECO:0007669"/>
    <property type="project" value="UniProtKB-KW"/>
</dbReference>
<gene>
    <name evidence="3" type="ORF">PSHT_08973</name>
</gene>
<dbReference type="AlphaFoldDB" id="A0A2S4VL12"/>
<dbReference type="InterPro" id="IPR013083">
    <property type="entry name" value="Znf_RING/FYVE/PHD"/>
</dbReference>